<comment type="caution">
    <text evidence="14">The sequence shown here is derived from an EMBL/GenBank/DDBJ whole genome shotgun (WGS) entry which is preliminary data.</text>
</comment>
<dbReference type="GO" id="GO:0015031">
    <property type="term" value="P:protein transport"/>
    <property type="evidence" value="ECO:0007669"/>
    <property type="project" value="UniProtKB-KW"/>
</dbReference>
<evidence type="ECO:0000256" key="13">
    <source>
        <dbReference type="RuleBase" id="RU003925"/>
    </source>
</evidence>
<keyword evidence="5 11" id="KW-0547">Nucleotide-binding</keyword>
<organism evidence="14 15">
    <name type="scientific">Blepharisma stoltei</name>
    <dbReference type="NCBI Taxonomy" id="1481888"/>
    <lineage>
        <taxon>Eukaryota</taxon>
        <taxon>Sar</taxon>
        <taxon>Alveolata</taxon>
        <taxon>Ciliophora</taxon>
        <taxon>Postciliodesmatophora</taxon>
        <taxon>Heterotrichea</taxon>
        <taxon>Heterotrichida</taxon>
        <taxon>Blepharismidae</taxon>
        <taxon>Blepharisma</taxon>
    </lineage>
</organism>
<dbReference type="Proteomes" id="UP001162131">
    <property type="component" value="Unassembled WGS sequence"/>
</dbReference>
<sequence length="181" mass="20821">MGSFYSKIWQILYSDKGRRILILGLDASGRTTMLYKLKLVEVLSSIPTIGFSVEKDLNRKYNFQIWDIDGQLKLRDLWHSYYKDTEAVIFIVDSPDRERVEEATEVLHEMLENELIKGIPLLVFANKQDLPHAMTVLEIANKLDLHSIRGRPLLIQAACAIAGEGIYEGLDWLRSILPIKY</sequence>
<evidence type="ECO:0000256" key="4">
    <source>
        <dbReference type="ARBA" id="ARBA00022707"/>
    </source>
</evidence>
<keyword evidence="3" id="KW-0813">Transport</keyword>
<evidence type="ECO:0000256" key="5">
    <source>
        <dbReference type="ARBA" id="ARBA00022741"/>
    </source>
</evidence>
<dbReference type="PANTHER" id="PTHR11711">
    <property type="entry name" value="ADP RIBOSYLATION FACTOR-RELATED"/>
    <property type="match status" value="1"/>
</dbReference>
<evidence type="ECO:0000256" key="9">
    <source>
        <dbReference type="ARBA" id="ARBA00023134"/>
    </source>
</evidence>
<evidence type="ECO:0000256" key="3">
    <source>
        <dbReference type="ARBA" id="ARBA00022448"/>
    </source>
</evidence>
<dbReference type="InterPro" id="IPR006689">
    <property type="entry name" value="Small_GTPase_ARF/SAR"/>
</dbReference>
<dbReference type="NCBIfam" id="TIGR00231">
    <property type="entry name" value="small_GTP"/>
    <property type="match status" value="1"/>
</dbReference>
<dbReference type="GO" id="GO:0003924">
    <property type="term" value="F:GTPase activity"/>
    <property type="evidence" value="ECO:0007669"/>
    <property type="project" value="InterPro"/>
</dbReference>
<evidence type="ECO:0000256" key="11">
    <source>
        <dbReference type="PIRSR" id="PIRSR606689-1"/>
    </source>
</evidence>
<dbReference type="PROSITE" id="PS51417">
    <property type="entry name" value="ARF"/>
    <property type="match status" value="1"/>
</dbReference>
<evidence type="ECO:0000256" key="2">
    <source>
        <dbReference type="ARBA" id="ARBA00010290"/>
    </source>
</evidence>
<keyword evidence="6" id="KW-0931">ER-Golgi transport</keyword>
<keyword evidence="8" id="KW-0333">Golgi apparatus</keyword>
<feature type="binding site" evidence="12">
    <location>
        <position position="48"/>
    </location>
    <ligand>
        <name>Mg(2+)</name>
        <dbReference type="ChEBI" id="CHEBI:18420"/>
    </ligand>
</feature>
<dbReference type="InterPro" id="IPR027417">
    <property type="entry name" value="P-loop_NTPase"/>
</dbReference>
<feature type="binding site" evidence="11">
    <location>
        <begin position="126"/>
        <end position="129"/>
    </location>
    <ligand>
        <name>GTP</name>
        <dbReference type="ChEBI" id="CHEBI:37565"/>
    </ligand>
</feature>
<proteinExistence type="inferred from homology"/>
<keyword evidence="10" id="KW-0449">Lipoprotein</keyword>
<accession>A0AAU9JCH1</accession>
<evidence type="ECO:0000256" key="10">
    <source>
        <dbReference type="ARBA" id="ARBA00023288"/>
    </source>
</evidence>
<dbReference type="EMBL" id="CAJZBQ010000030">
    <property type="protein sequence ID" value="CAG9321993.1"/>
    <property type="molecule type" value="Genomic_DNA"/>
</dbReference>
<feature type="binding site" evidence="11">
    <location>
        <position position="70"/>
    </location>
    <ligand>
        <name>GTP</name>
        <dbReference type="ChEBI" id="CHEBI:37565"/>
    </ligand>
</feature>
<feature type="binding site" evidence="11">
    <location>
        <begin position="24"/>
        <end position="31"/>
    </location>
    <ligand>
        <name>GTP</name>
        <dbReference type="ChEBI" id="CHEBI:37565"/>
    </ligand>
</feature>
<evidence type="ECO:0000256" key="1">
    <source>
        <dbReference type="ARBA" id="ARBA00004555"/>
    </source>
</evidence>
<dbReference type="InterPro" id="IPR024156">
    <property type="entry name" value="Small_GTPase_ARF"/>
</dbReference>
<dbReference type="GO" id="GO:0005525">
    <property type="term" value="F:GTP binding"/>
    <property type="evidence" value="ECO:0007669"/>
    <property type="project" value="UniProtKB-KW"/>
</dbReference>
<dbReference type="PRINTS" id="PR00328">
    <property type="entry name" value="SAR1GTPBP"/>
</dbReference>
<dbReference type="CDD" id="cd00878">
    <property type="entry name" value="Arf_Arl"/>
    <property type="match status" value="1"/>
</dbReference>
<evidence type="ECO:0000313" key="14">
    <source>
        <dbReference type="EMBL" id="CAG9321993.1"/>
    </source>
</evidence>
<evidence type="ECO:0000256" key="7">
    <source>
        <dbReference type="ARBA" id="ARBA00022927"/>
    </source>
</evidence>
<dbReference type="Gene3D" id="3.40.50.300">
    <property type="entry name" value="P-loop containing nucleotide triphosphate hydrolases"/>
    <property type="match status" value="1"/>
</dbReference>
<dbReference type="InterPro" id="IPR005225">
    <property type="entry name" value="Small_GTP-bd"/>
</dbReference>
<dbReference type="SMART" id="SM00177">
    <property type="entry name" value="ARF"/>
    <property type="match status" value="1"/>
</dbReference>
<dbReference type="GO" id="GO:0005794">
    <property type="term" value="C:Golgi apparatus"/>
    <property type="evidence" value="ECO:0007669"/>
    <property type="project" value="UniProtKB-SubCell"/>
</dbReference>
<gene>
    <name evidence="14" type="ORF">BSTOLATCC_MIC30375</name>
</gene>
<dbReference type="GO" id="GO:0016192">
    <property type="term" value="P:vesicle-mediated transport"/>
    <property type="evidence" value="ECO:0007669"/>
    <property type="project" value="UniProtKB-KW"/>
</dbReference>
<dbReference type="Pfam" id="PF00025">
    <property type="entry name" value="Arf"/>
    <property type="match status" value="1"/>
</dbReference>
<name>A0AAU9JCH1_9CILI</name>
<keyword evidence="9 11" id="KW-0342">GTP-binding</keyword>
<comment type="similarity">
    <text evidence="2 13">Belongs to the small GTPase superfamily. Arf family.</text>
</comment>
<reference evidence="14" key="1">
    <citation type="submission" date="2021-09" db="EMBL/GenBank/DDBJ databases">
        <authorList>
            <consortium name="AG Swart"/>
            <person name="Singh M."/>
            <person name="Singh A."/>
            <person name="Seah K."/>
            <person name="Emmerich C."/>
        </authorList>
    </citation>
    <scope>NUCLEOTIDE SEQUENCE</scope>
    <source>
        <strain evidence="14">ATCC30299</strain>
    </source>
</reference>
<keyword evidence="7" id="KW-0653">Protein transport</keyword>
<keyword evidence="12" id="KW-0479">Metal-binding</keyword>
<keyword evidence="15" id="KW-1185">Reference proteome</keyword>
<evidence type="ECO:0000256" key="8">
    <source>
        <dbReference type="ARBA" id="ARBA00023034"/>
    </source>
</evidence>
<keyword evidence="12" id="KW-0460">Magnesium</keyword>
<keyword evidence="4" id="KW-0519">Myristate</keyword>
<evidence type="ECO:0000256" key="12">
    <source>
        <dbReference type="PIRSR" id="PIRSR606689-2"/>
    </source>
</evidence>
<comment type="subcellular location">
    <subcellularLocation>
        <location evidence="1">Golgi apparatus</location>
    </subcellularLocation>
</comment>
<protein>
    <recommendedName>
        <fullName evidence="16">ADP-ribosylation factor</fullName>
    </recommendedName>
</protein>
<dbReference type="SUPFAM" id="SSF52540">
    <property type="entry name" value="P-loop containing nucleoside triphosphate hydrolases"/>
    <property type="match status" value="1"/>
</dbReference>
<dbReference type="AlphaFoldDB" id="A0AAU9JCH1"/>
<dbReference type="FunFam" id="3.40.50.300:FF:003500">
    <property type="entry name" value="ADP-ribosylation factor 1"/>
    <property type="match status" value="1"/>
</dbReference>
<dbReference type="GO" id="GO:0046872">
    <property type="term" value="F:metal ion binding"/>
    <property type="evidence" value="ECO:0007669"/>
    <property type="project" value="UniProtKB-KW"/>
</dbReference>
<evidence type="ECO:0008006" key="16">
    <source>
        <dbReference type="Google" id="ProtNLM"/>
    </source>
</evidence>
<feature type="binding site" evidence="12">
    <location>
        <position position="31"/>
    </location>
    <ligand>
        <name>Mg(2+)</name>
        <dbReference type="ChEBI" id="CHEBI:18420"/>
    </ligand>
</feature>
<evidence type="ECO:0000313" key="15">
    <source>
        <dbReference type="Proteomes" id="UP001162131"/>
    </source>
</evidence>
<dbReference type="SMART" id="SM00178">
    <property type="entry name" value="SAR"/>
    <property type="match status" value="1"/>
</dbReference>
<evidence type="ECO:0000256" key="6">
    <source>
        <dbReference type="ARBA" id="ARBA00022892"/>
    </source>
</evidence>